<evidence type="ECO:0000256" key="10">
    <source>
        <dbReference type="ARBA" id="ARBA00023242"/>
    </source>
</evidence>
<dbReference type="GO" id="GO:0000978">
    <property type="term" value="F:RNA polymerase II cis-regulatory region sequence-specific DNA binding"/>
    <property type="evidence" value="ECO:0007669"/>
    <property type="project" value="TreeGrafter"/>
</dbReference>
<feature type="region of interest" description="Disordered" evidence="12">
    <location>
        <begin position="1"/>
        <end position="33"/>
    </location>
</feature>
<evidence type="ECO:0000256" key="4">
    <source>
        <dbReference type="ARBA" id="ARBA00022723"/>
    </source>
</evidence>
<dbReference type="OrthoDB" id="8117402at2759"/>
<feature type="compositionally biased region" description="Low complexity" evidence="12">
    <location>
        <begin position="19"/>
        <end position="29"/>
    </location>
</feature>
<feature type="domain" description="C2H2-type" evidence="13">
    <location>
        <begin position="501"/>
        <end position="528"/>
    </location>
</feature>
<keyword evidence="8" id="KW-0805">Transcription regulation</keyword>
<dbReference type="Gene3D" id="3.30.160.60">
    <property type="entry name" value="Classic Zinc Finger"/>
    <property type="match status" value="3"/>
</dbReference>
<dbReference type="GO" id="GO:0071467">
    <property type="term" value="P:cellular response to pH"/>
    <property type="evidence" value="ECO:0007669"/>
    <property type="project" value="UniProtKB-ARBA"/>
</dbReference>
<reference evidence="14 15" key="1">
    <citation type="submission" date="2019-01" db="EMBL/GenBank/DDBJ databases">
        <title>Draft Genome Sequencing of Zygosaccharomyces mellis Ca-7.</title>
        <authorList>
            <person name="Shiwa Y."/>
            <person name="Kanesaki Y."/>
            <person name="Ishige T."/>
            <person name="Mura K."/>
            <person name="Hori T."/>
            <person name="Tamura T."/>
        </authorList>
    </citation>
    <scope>NUCLEOTIDE SEQUENCE [LARGE SCALE GENOMIC DNA]</scope>
    <source>
        <strain evidence="14 15">Ca-7</strain>
    </source>
</reference>
<dbReference type="PANTHER" id="PTHR24388:SF54">
    <property type="entry name" value="PROTEIN ESCARGOT"/>
    <property type="match status" value="1"/>
</dbReference>
<feature type="domain" description="C2H2-type" evidence="13">
    <location>
        <begin position="557"/>
        <end position="593"/>
    </location>
</feature>
<dbReference type="PROSITE" id="PS50157">
    <property type="entry name" value="ZINC_FINGER_C2H2_2"/>
    <property type="match status" value="3"/>
</dbReference>
<evidence type="ECO:0000259" key="13">
    <source>
        <dbReference type="PROSITE" id="PS50157"/>
    </source>
</evidence>
<keyword evidence="7" id="KW-0862">Zinc</keyword>
<feature type="region of interest" description="Disordered" evidence="12">
    <location>
        <begin position="386"/>
        <end position="471"/>
    </location>
</feature>
<comment type="caution">
    <text evidence="14">The sequence shown here is derived from an EMBL/GenBank/DDBJ whole genome shotgun (WGS) entry which is preliminary data.</text>
</comment>
<dbReference type="InterPro" id="IPR050527">
    <property type="entry name" value="Snail/Krueppel_Znf"/>
</dbReference>
<dbReference type="GO" id="GO:0008270">
    <property type="term" value="F:zinc ion binding"/>
    <property type="evidence" value="ECO:0007669"/>
    <property type="project" value="UniProtKB-KW"/>
</dbReference>
<dbReference type="GO" id="GO:0071277">
    <property type="term" value="P:cellular response to calcium ion"/>
    <property type="evidence" value="ECO:0007669"/>
    <property type="project" value="UniProtKB-ARBA"/>
</dbReference>
<evidence type="ECO:0000256" key="11">
    <source>
        <dbReference type="PROSITE-ProRule" id="PRU00042"/>
    </source>
</evidence>
<keyword evidence="10" id="KW-0539">Nucleus</keyword>
<dbReference type="AlphaFoldDB" id="A0A4C2E2N1"/>
<evidence type="ECO:0000256" key="8">
    <source>
        <dbReference type="ARBA" id="ARBA00023015"/>
    </source>
</evidence>
<dbReference type="GO" id="GO:0045944">
    <property type="term" value="P:positive regulation of transcription by RNA polymerase II"/>
    <property type="evidence" value="ECO:0007669"/>
    <property type="project" value="UniProtKB-ARBA"/>
</dbReference>
<dbReference type="FunFam" id="3.30.160.60:FF:000146">
    <property type="entry name" value="C2H2 type zinc finger protein"/>
    <property type="match status" value="1"/>
</dbReference>
<dbReference type="Proteomes" id="UP000301737">
    <property type="component" value="Unassembled WGS sequence"/>
</dbReference>
<dbReference type="Pfam" id="PF00096">
    <property type="entry name" value="zf-C2H2"/>
    <property type="match status" value="2"/>
</dbReference>
<dbReference type="SMART" id="SM00355">
    <property type="entry name" value="ZnF_C2H2"/>
    <property type="match status" value="2"/>
</dbReference>
<evidence type="ECO:0000256" key="9">
    <source>
        <dbReference type="ARBA" id="ARBA00023163"/>
    </source>
</evidence>
<keyword evidence="5" id="KW-0677">Repeat</keyword>
<evidence type="ECO:0000313" key="15">
    <source>
        <dbReference type="Proteomes" id="UP000301737"/>
    </source>
</evidence>
<proteinExistence type="predicted"/>
<sequence length="613" mass="68041">MSNPIKELIDGQNQEDLVDSNGDSNNGGNREPHITMPYLNAKPFIKPEALEISGPNLEEGNANSFVQNYALQQNNNETDNDSNYNNNINSNNDINYGGNGDPSPSLNTNDVLFSPSSTSSQNWRTPTLKVEDHDGWQEMLEPSPMSHQDVQLSQPFEGDARFLSTSSWQPETDSYASDLDSDFGGTTSAYHTPTINAQDATLASPAVSYLTTGDDEVDDLLSVKSGMSGSSNCMLPINPDGYKHVTNINELDNLLTVINDHFDLESSGLEPSSGPTNNLALRKDMNLETPDQQQSQSTQPPPVISIQEFPEQPILNKDEDQHLEEHFSSPSPEETVPLQRQRDKQHDTYLGFQQQDGQHHEHQQQHQQQLQNMLLCPTDSLSDASYEEMRSGRIKKRRASHSSRRLSRTSRSSSISPDEKARSLGEDSDRLLELADLQLPSPIPSRQNSTNSGGDSSNNISSSDYGKVGDKSMGALEEGETLQNLSGSTKKRLSQKNPATFACELCGKRFTRPYNLKSHLRTHTNERPFECSICGKAFARQHDRKRHEDLHTGKKRYVCGGTLKNGASWGCGKKFARSDALGRHFKTESGRRCIVPLYEEASREKGFIPDLPG</sequence>
<keyword evidence="6 11" id="KW-0863">Zinc-finger</keyword>
<gene>
    <name evidence="14" type="primary">CRZ1</name>
    <name evidence="14" type="ORF">ZYGM_002842</name>
</gene>
<protein>
    <submittedName>
        <fullName evidence="14">DNA-binding transcription factor</fullName>
    </submittedName>
</protein>
<feature type="region of interest" description="Disordered" evidence="12">
    <location>
        <begin position="75"/>
        <end position="103"/>
    </location>
</feature>
<comment type="subcellular location">
    <subcellularLocation>
        <location evidence="2">Cytoplasm</location>
    </subcellularLocation>
    <subcellularLocation>
        <location evidence="1">Nucleus</location>
    </subcellularLocation>
</comment>
<keyword evidence="15" id="KW-1185">Reference proteome</keyword>
<evidence type="ECO:0000256" key="5">
    <source>
        <dbReference type="ARBA" id="ARBA00022737"/>
    </source>
</evidence>
<evidence type="ECO:0000256" key="12">
    <source>
        <dbReference type="SAM" id="MobiDB-lite"/>
    </source>
</evidence>
<feature type="region of interest" description="Disordered" evidence="12">
    <location>
        <begin position="322"/>
        <end position="344"/>
    </location>
</feature>
<evidence type="ECO:0000256" key="2">
    <source>
        <dbReference type="ARBA" id="ARBA00004496"/>
    </source>
</evidence>
<name>A0A4C2E2N1_9SACH</name>
<keyword evidence="9" id="KW-0804">Transcription</keyword>
<evidence type="ECO:0000256" key="1">
    <source>
        <dbReference type="ARBA" id="ARBA00004123"/>
    </source>
</evidence>
<dbReference type="GO" id="GO:0000981">
    <property type="term" value="F:DNA-binding transcription factor activity, RNA polymerase II-specific"/>
    <property type="evidence" value="ECO:0007669"/>
    <property type="project" value="TreeGrafter"/>
</dbReference>
<evidence type="ECO:0000256" key="3">
    <source>
        <dbReference type="ARBA" id="ARBA00022490"/>
    </source>
</evidence>
<evidence type="ECO:0000313" key="14">
    <source>
        <dbReference type="EMBL" id="GCE98447.1"/>
    </source>
</evidence>
<keyword evidence="3" id="KW-0963">Cytoplasm</keyword>
<dbReference type="InterPro" id="IPR036236">
    <property type="entry name" value="Znf_C2H2_sf"/>
</dbReference>
<dbReference type="GO" id="GO:0005737">
    <property type="term" value="C:cytoplasm"/>
    <property type="evidence" value="ECO:0007669"/>
    <property type="project" value="UniProtKB-SubCell"/>
</dbReference>
<dbReference type="SUPFAM" id="SSF57667">
    <property type="entry name" value="beta-beta-alpha zinc fingers"/>
    <property type="match status" value="2"/>
</dbReference>
<keyword evidence="4" id="KW-0479">Metal-binding</keyword>
<dbReference type="FunFam" id="3.30.160.60:FF:000239">
    <property type="entry name" value="C2H2 type zinc finger protein"/>
    <property type="match status" value="1"/>
</dbReference>
<dbReference type="GO" id="GO:0005634">
    <property type="term" value="C:nucleus"/>
    <property type="evidence" value="ECO:0007669"/>
    <property type="project" value="UniProtKB-SubCell"/>
</dbReference>
<dbReference type="PROSITE" id="PS00028">
    <property type="entry name" value="ZINC_FINGER_C2H2_1"/>
    <property type="match status" value="2"/>
</dbReference>
<feature type="domain" description="C2H2-type" evidence="13">
    <location>
        <begin position="529"/>
        <end position="556"/>
    </location>
</feature>
<dbReference type="EMBL" id="BIMX01000005">
    <property type="protein sequence ID" value="GCE98447.1"/>
    <property type="molecule type" value="Genomic_DNA"/>
</dbReference>
<feature type="compositionally biased region" description="Low complexity" evidence="12">
    <location>
        <begin position="448"/>
        <end position="464"/>
    </location>
</feature>
<evidence type="ECO:0000256" key="6">
    <source>
        <dbReference type="ARBA" id="ARBA00022771"/>
    </source>
</evidence>
<dbReference type="InterPro" id="IPR013087">
    <property type="entry name" value="Znf_C2H2_type"/>
</dbReference>
<accession>A0A4C2E2N1</accession>
<evidence type="ECO:0000256" key="7">
    <source>
        <dbReference type="ARBA" id="ARBA00022833"/>
    </source>
</evidence>
<feature type="compositionally biased region" description="Basic residues" evidence="12">
    <location>
        <begin position="392"/>
        <end position="408"/>
    </location>
</feature>
<dbReference type="FunFam" id="3.30.160.60:FF:000181">
    <property type="entry name" value="C2H2 type zinc finger protein"/>
    <property type="match status" value="1"/>
</dbReference>
<dbReference type="PANTHER" id="PTHR24388">
    <property type="entry name" value="ZINC FINGER PROTEIN"/>
    <property type="match status" value="1"/>
</dbReference>
<feature type="compositionally biased region" description="Basic and acidic residues" evidence="12">
    <location>
        <begin position="417"/>
        <end position="433"/>
    </location>
</feature>
<feature type="compositionally biased region" description="Low complexity" evidence="12">
    <location>
        <begin position="75"/>
        <end position="96"/>
    </location>
</feature>
<keyword evidence="14" id="KW-0238">DNA-binding</keyword>
<organism evidence="14 15">
    <name type="scientific">Zygosaccharomyces mellis</name>
    <dbReference type="NCBI Taxonomy" id="42258"/>
    <lineage>
        <taxon>Eukaryota</taxon>
        <taxon>Fungi</taxon>
        <taxon>Dikarya</taxon>
        <taxon>Ascomycota</taxon>
        <taxon>Saccharomycotina</taxon>
        <taxon>Saccharomycetes</taxon>
        <taxon>Saccharomycetales</taxon>
        <taxon>Saccharomycetaceae</taxon>
        <taxon>Zygosaccharomyces</taxon>
    </lineage>
</organism>